<sequence>MNLNIATGSRGLYYSSVKGEEENKGFTLSPMAKPMTSKSPTNRNESKLKNRPSSIPRAVTTSIHSASKRMKNTARTLTPKRFLLSPCLSHKSTNKAGRRLGNDSYQDDDITPVIFYADEDAAARRTIANEISFLDPFAFEATQDPPQEEPKKETTKVHSPTSVMGMGLFTVEEESSVFANGSESEEEDAVFFDDPFFPRSLTRVFDENTSIDLSEGIKSINAASVSDGVMAAEQGQAVEDESPEQWFGFFNAESFISYEWDPELEDKSFE</sequence>
<accession>A0ABD3PYB7</accession>
<protein>
    <submittedName>
        <fullName evidence="2">Uncharacterized protein</fullName>
    </submittedName>
</protein>
<name>A0ABD3PYB7_9STRA</name>
<organism evidence="2 3">
    <name type="scientific">Cyclotella cryptica</name>
    <dbReference type="NCBI Taxonomy" id="29204"/>
    <lineage>
        <taxon>Eukaryota</taxon>
        <taxon>Sar</taxon>
        <taxon>Stramenopiles</taxon>
        <taxon>Ochrophyta</taxon>
        <taxon>Bacillariophyta</taxon>
        <taxon>Coscinodiscophyceae</taxon>
        <taxon>Thalassiosirophycidae</taxon>
        <taxon>Stephanodiscales</taxon>
        <taxon>Stephanodiscaceae</taxon>
        <taxon>Cyclotella</taxon>
    </lineage>
</organism>
<gene>
    <name evidence="2" type="ORF">HJC23_009422</name>
</gene>
<reference evidence="2 3" key="1">
    <citation type="journal article" date="2020" name="G3 (Bethesda)">
        <title>Improved Reference Genome for Cyclotella cryptica CCMP332, a Model for Cell Wall Morphogenesis, Salinity Adaptation, and Lipid Production in Diatoms (Bacillariophyta).</title>
        <authorList>
            <person name="Roberts W.R."/>
            <person name="Downey K.M."/>
            <person name="Ruck E.C."/>
            <person name="Traller J.C."/>
            <person name="Alverson A.J."/>
        </authorList>
    </citation>
    <scope>NUCLEOTIDE SEQUENCE [LARGE SCALE GENOMIC DNA]</scope>
    <source>
        <strain evidence="2 3">CCMP332</strain>
    </source>
</reference>
<dbReference type="EMBL" id="JABMIG020000099">
    <property type="protein sequence ID" value="KAL3792694.1"/>
    <property type="molecule type" value="Genomic_DNA"/>
</dbReference>
<dbReference type="AlphaFoldDB" id="A0ABD3PYB7"/>
<evidence type="ECO:0000313" key="2">
    <source>
        <dbReference type="EMBL" id="KAL3792694.1"/>
    </source>
</evidence>
<evidence type="ECO:0000313" key="3">
    <source>
        <dbReference type="Proteomes" id="UP001516023"/>
    </source>
</evidence>
<feature type="region of interest" description="Disordered" evidence="1">
    <location>
        <begin position="23"/>
        <end position="72"/>
    </location>
</feature>
<dbReference type="Proteomes" id="UP001516023">
    <property type="component" value="Unassembled WGS sequence"/>
</dbReference>
<keyword evidence="3" id="KW-1185">Reference proteome</keyword>
<comment type="caution">
    <text evidence="2">The sequence shown here is derived from an EMBL/GenBank/DDBJ whole genome shotgun (WGS) entry which is preliminary data.</text>
</comment>
<evidence type="ECO:0000256" key="1">
    <source>
        <dbReference type="SAM" id="MobiDB-lite"/>
    </source>
</evidence>
<proteinExistence type="predicted"/>